<dbReference type="InterPro" id="IPR013325">
    <property type="entry name" value="RNA_pol_sigma_r2"/>
</dbReference>
<evidence type="ECO:0000256" key="1">
    <source>
        <dbReference type="SAM" id="MobiDB-lite"/>
    </source>
</evidence>
<dbReference type="Gene3D" id="1.20.120.1810">
    <property type="match status" value="1"/>
</dbReference>
<evidence type="ECO:0000313" key="4">
    <source>
        <dbReference type="Proteomes" id="UP000620075"/>
    </source>
</evidence>
<dbReference type="SUPFAM" id="SSF88946">
    <property type="entry name" value="Sigma2 domain of RNA polymerase sigma factors"/>
    <property type="match status" value="1"/>
</dbReference>
<dbReference type="Gene3D" id="1.10.10.10">
    <property type="entry name" value="Winged helix-like DNA-binding domain superfamily/Winged helix DNA-binding domain"/>
    <property type="match status" value="1"/>
</dbReference>
<gene>
    <name evidence="3" type="ORF">JF888_05650</name>
</gene>
<comment type="caution">
    <text evidence="3">The sequence shown here is derived from an EMBL/GenBank/DDBJ whole genome shotgun (WGS) entry which is preliminary data.</text>
</comment>
<organism evidence="3 4">
    <name type="scientific">Candidatus Dormiibacter inghamiae</name>
    <dbReference type="NCBI Taxonomy" id="3127013"/>
    <lineage>
        <taxon>Bacteria</taxon>
        <taxon>Bacillati</taxon>
        <taxon>Candidatus Dormiibacterota</taxon>
        <taxon>Candidatus Dormibacteria</taxon>
        <taxon>Candidatus Dormibacterales</taxon>
        <taxon>Candidatus Dormibacteraceae</taxon>
        <taxon>Candidatus Dormiibacter</taxon>
    </lineage>
</organism>
<proteinExistence type="predicted"/>
<reference evidence="3 4" key="1">
    <citation type="submission" date="2020-10" db="EMBL/GenBank/DDBJ databases">
        <title>Ca. Dormibacterota MAGs.</title>
        <authorList>
            <person name="Montgomery K."/>
        </authorList>
    </citation>
    <scope>NUCLEOTIDE SEQUENCE [LARGE SCALE GENOMIC DNA]</scope>
    <source>
        <strain evidence="3">SC8811_S16_3</strain>
    </source>
</reference>
<evidence type="ECO:0000313" key="3">
    <source>
        <dbReference type="EMBL" id="MBJ7602663.1"/>
    </source>
</evidence>
<dbReference type="Proteomes" id="UP000620075">
    <property type="component" value="Unassembled WGS sequence"/>
</dbReference>
<evidence type="ECO:0000259" key="2">
    <source>
        <dbReference type="Pfam" id="PF04539"/>
    </source>
</evidence>
<accession>A0A934KHB5</accession>
<feature type="domain" description="RNA polymerase sigma-70 region 3" evidence="2">
    <location>
        <begin position="148"/>
        <end position="194"/>
    </location>
</feature>
<dbReference type="AlphaFoldDB" id="A0A934KHB5"/>
<dbReference type="Pfam" id="PF04539">
    <property type="entry name" value="Sigma70_r3"/>
    <property type="match status" value="1"/>
</dbReference>
<dbReference type="RefSeq" id="WP_338177381.1">
    <property type="nucleotide sequence ID" value="NZ_JAEKNQ010000021.1"/>
</dbReference>
<name>A0A934KHB5_9BACT</name>
<dbReference type="InterPro" id="IPR013324">
    <property type="entry name" value="RNA_pol_sigma_r3/r4-like"/>
</dbReference>
<protein>
    <recommendedName>
        <fullName evidence="2">RNA polymerase sigma-70 region 3 domain-containing protein</fullName>
    </recommendedName>
</protein>
<dbReference type="InterPro" id="IPR007624">
    <property type="entry name" value="RNA_pol_sigma70_r3"/>
</dbReference>
<dbReference type="GO" id="GO:0003700">
    <property type="term" value="F:DNA-binding transcription factor activity"/>
    <property type="evidence" value="ECO:0007669"/>
    <property type="project" value="InterPro"/>
</dbReference>
<dbReference type="GO" id="GO:0006352">
    <property type="term" value="P:DNA-templated transcription initiation"/>
    <property type="evidence" value="ECO:0007669"/>
    <property type="project" value="InterPro"/>
</dbReference>
<dbReference type="SUPFAM" id="SSF88659">
    <property type="entry name" value="Sigma3 and sigma4 domains of RNA polymerase sigma factors"/>
    <property type="match status" value="1"/>
</dbReference>
<dbReference type="InterPro" id="IPR036388">
    <property type="entry name" value="WH-like_DNA-bd_sf"/>
</dbReference>
<dbReference type="EMBL" id="JAEKNQ010000021">
    <property type="protein sequence ID" value="MBJ7602663.1"/>
    <property type="molecule type" value="Genomic_DNA"/>
</dbReference>
<sequence>MERPRESTRATLNVVALGRTRAREPDKSSAGSQSRPSPTAPALESLSPTEQAEIIAAAVEGDQNARSRLVNAHLGWVSTEIGEQPEDTLAPDDLYQEGVLGLVEAIAAFPGGAADELEAFSRLQIASSIERARKGEAAARQEAREAVEAAQQYERAEIFLARELGRTPTDRELAAKLEWTEQRTGEMRQMVREARRRHDEEMAELLELEYPDTDAGPGRATAADLEQS</sequence>
<feature type="region of interest" description="Disordered" evidence="1">
    <location>
        <begin position="1"/>
        <end position="51"/>
    </location>
</feature>